<dbReference type="Proteomes" id="UP000432464">
    <property type="component" value="Unassembled WGS sequence"/>
</dbReference>
<keyword evidence="3" id="KW-1185">Reference proteome</keyword>
<keyword evidence="1" id="KW-0175">Coiled coil</keyword>
<name>A0A6I3KRR4_9NOCA</name>
<proteinExistence type="predicted"/>
<feature type="coiled-coil region" evidence="1">
    <location>
        <begin position="311"/>
        <end position="345"/>
    </location>
</feature>
<gene>
    <name evidence="2" type="ORF">GLP40_07455</name>
</gene>
<sequence>MTAPTATINVDPSVYYDAATIINKAGAAYFSVFQTQLGVLQDTKEMSGTVGDCAEWGKSYDQKADSAYGLISNLLAAIDSYTTILIDAGYNHAVADYPPDSGSLAPTKPATPQPAMSVCPLMPASAGGKGNGLIDDGLDLVAKIGVPVPDGDTGKLLKAAGAWTEMATSDAAVKLSSELERAAALFQTVTAPEVEFISGDIRSMKDAAGDVIATCNDIAKACQDQKIAHDNLREDLKHTLEDFRDELIKELAINAAVSVALSFVTFGVGAAVGVARTAKCLEKFVKLLRKVLDLRKINKAVSVEKETEQTRAELQRIADLLSKRVNDLKQAAERAKAKLGSTMEKYLRPNELETAKRLADDPRFAGRTFESPPPPDPGYDWYDDLGRKYDALGRGDKSEFHNFEKFKDSIDHHLVKQGNDFTVIDMTGYTPEQIAEVRGYVDSLPPSSQQKIIRMGF</sequence>
<evidence type="ECO:0000313" key="2">
    <source>
        <dbReference type="EMBL" id="MTE12612.1"/>
    </source>
</evidence>
<evidence type="ECO:0000256" key="1">
    <source>
        <dbReference type="SAM" id="Coils"/>
    </source>
</evidence>
<organism evidence="2 3">
    <name type="scientific">Nocardia aurantiaca</name>
    <dbReference type="NCBI Taxonomy" id="2675850"/>
    <lineage>
        <taxon>Bacteria</taxon>
        <taxon>Bacillati</taxon>
        <taxon>Actinomycetota</taxon>
        <taxon>Actinomycetes</taxon>
        <taxon>Mycobacteriales</taxon>
        <taxon>Nocardiaceae</taxon>
        <taxon>Nocardia</taxon>
    </lineage>
</organism>
<dbReference type="RefSeq" id="WP_154787100.1">
    <property type="nucleotide sequence ID" value="NZ_WMBB01000003.1"/>
</dbReference>
<comment type="caution">
    <text evidence="2">The sequence shown here is derived from an EMBL/GenBank/DDBJ whole genome shotgun (WGS) entry which is preliminary data.</text>
</comment>
<dbReference type="CDD" id="cd20726">
    <property type="entry name" value="CDI_toxin_BpE479_tRNase-like"/>
    <property type="match status" value="1"/>
</dbReference>
<dbReference type="EMBL" id="WMBB01000003">
    <property type="protein sequence ID" value="MTE12612.1"/>
    <property type="molecule type" value="Genomic_DNA"/>
</dbReference>
<reference evidence="2 3" key="1">
    <citation type="submission" date="2019-11" db="EMBL/GenBank/DDBJ databases">
        <title>Nocardia sp. nov. CT2-14 isolated from soil.</title>
        <authorList>
            <person name="Kanchanasin P."/>
            <person name="Tanasupawat S."/>
            <person name="Yuki M."/>
            <person name="Kudo T."/>
        </authorList>
    </citation>
    <scope>NUCLEOTIDE SEQUENCE [LARGE SCALE GENOMIC DNA]</scope>
    <source>
        <strain evidence="2 3">CT2-14</strain>
    </source>
</reference>
<accession>A0A6I3KRR4</accession>
<evidence type="ECO:0000313" key="3">
    <source>
        <dbReference type="Proteomes" id="UP000432464"/>
    </source>
</evidence>
<protein>
    <recommendedName>
        <fullName evidence="4">WXG100 family type VII secretion target</fullName>
    </recommendedName>
</protein>
<dbReference type="AlphaFoldDB" id="A0A6I3KRR4"/>
<evidence type="ECO:0008006" key="4">
    <source>
        <dbReference type="Google" id="ProtNLM"/>
    </source>
</evidence>